<evidence type="ECO:0000256" key="9">
    <source>
        <dbReference type="SAM" id="SignalP"/>
    </source>
</evidence>
<dbReference type="InterPro" id="IPR008754">
    <property type="entry name" value="Peptidase_M43"/>
</dbReference>
<dbReference type="PANTHER" id="PTHR47466">
    <property type="match status" value="1"/>
</dbReference>
<evidence type="ECO:0000256" key="3">
    <source>
        <dbReference type="ARBA" id="ARBA00022723"/>
    </source>
</evidence>
<evidence type="ECO:0000256" key="1">
    <source>
        <dbReference type="ARBA" id="ARBA00008721"/>
    </source>
</evidence>
<dbReference type="InterPro" id="IPR024079">
    <property type="entry name" value="MetalloPept_cat_dom_sf"/>
</dbReference>
<feature type="chain" id="PRO_5042099986" description="Peptidase M43 pregnancy-associated plasma-A domain-containing protein" evidence="9">
    <location>
        <begin position="19"/>
        <end position="323"/>
    </location>
</feature>
<reference evidence="11" key="1">
    <citation type="submission" date="2022-11" db="EMBL/GenBank/DDBJ databases">
        <title>Chromosomal genome sequence assembly and mating type (MAT) locus characterization of the leprose asexual lichenized fungus Lepraria neglecta (Nyl.) Erichsen.</title>
        <authorList>
            <person name="Allen J.L."/>
            <person name="Pfeffer B."/>
        </authorList>
    </citation>
    <scope>NUCLEOTIDE SEQUENCE</scope>
    <source>
        <strain evidence="11">Allen 5258</strain>
    </source>
</reference>
<evidence type="ECO:0000256" key="7">
    <source>
        <dbReference type="ARBA" id="ARBA00023049"/>
    </source>
</evidence>
<dbReference type="GO" id="GO:0006508">
    <property type="term" value="P:proteolysis"/>
    <property type="evidence" value="ECO:0007669"/>
    <property type="project" value="UniProtKB-KW"/>
</dbReference>
<evidence type="ECO:0000259" key="10">
    <source>
        <dbReference type="Pfam" id="PF05572"/>
    </source>
</evidence>
<dbReference type="GO" id="GO:0046872">
    <property type="term" value="F:metal ion binding"/>
    <property type="evidence" value="ECO:0007669"/>
    <property type="project" value="UniProtKB-KW"/>
</dbReference>
<keyword evidence="2" id="KW-0645">Protease</keyword>
<keyword evidence="7" id="KW-0482">Metalloprotease</keyword>
<keyword evidence="5" id="KW-0378">Hydrolase</keyword>
<evidence type="ECO:0000313" key="11">
    <source>
        <dbReference type="EMBL" id="KAK3169795.1"/>
    </source>
</evidence>
<name>A0AAE0DHT6_9LECA</name>
<keyword evidence="6" id="KW-0862">Zinc</keyword>
<dbReference type="SUPFAM" id="SSF55486">
    <property type="entry name" value="Metalloproteases ('zincins'), catalytic domain"/>
    <property type="match status" value="1"/>
</dbReference>
<proteinExistence type="inferred from homology"/>
<accession>A0AAE0DHT6</accession>
<keyword evidence="12" id="KW-1185">Reference proteome</keyword>
<organism evidence="11 12">
    <name type="scientific">Lepraria neglecta</name>
    <dbReference type="NCBI Taxonomy" id="209136"/>
    <lineage>
        <taxon>Eukaryota</taxon>
        <taxon>Fungi</taxon>
        <taxon>Dikarya</taxon>
        <taxon>Ascomycota</taxon>
        <taxon>Pezizomycotina</taxon>
        <taxon>Lecanoromycetes</taxon>
        <taxon>OSLEUM clade</taxon>
        <taxon>Lecanoromycetidae</taxon>
        <taxon>Lecanorales</taxon>
        <taxon>Lecanorineae</taxon>
        <taxon>Stereocaulaceae</taxon>
        <taxon>Lepraria</taxon>
    </lineage>
</organism>
<dbReference type="Proteomes" id="UP001276659">
    <property type="component" value="Unassembled WGS sequence"/>
</dbReference>
<comment type="caution">
    <text evidence="11">The sequence shown here is derived from an EMBL/GenBank/DDBJ whole genome shotgun (WGS) entry which is preliminary data.</text>
</comment>
<evidence type="ECO:0000256" key="6">
    <source>
        <dbReference type="ARBA" id="ARBA00022833"/>
    </source>
</evidence>
<keyword evidence="3" id="KW-0479">Metal-binding</keyword>
<dbReference type="AlphaFoldDB" id="A0AAE0DHT6"/>
<evidence type="ECO:0000256" key="4">
    <source>
        <dbReference type="ARBA" id="ARBA00022729"/>
    </source>
</evidence>
<sequence>MFLQALFLLSSAAIPTFALPAGTTNQNVSMGHIGHTINIPDPSSQACNTKQPSQELKNAHQFLRDNKLLQPRMTQQILVNVYSHFVTTYDQASLYPPVTRNTLMANQIAALNSAYEPANIAFTLKSTSYTVRDDWATDAKSTNMKNSLRQGKYADLNIYFQSNLSSAPYKYSAASTILGYCTLPTNMTYPNWHGGLTEFPSYDYATDGCNVLAASMPGSPVAVPGYDQGKTAVHEVGHWFGLLHTFQDNTCNPSDAGDFMNDTPQESISTSGCPTWKNSCPNLPGNDPINNYMDYSTDECYTQFTPDQQARMVSMYNMYRKNE</sequence>
<evidence type="ECO:0000313" key="12">
    <source>
        <dbReference type="Proteomes" id="UP001276659"/>
    </source>
</evidence>
<gene>
    <name evidence="11" type="ORF">OEA41_009179</name>
</gene>
<dbReference type="Pfam" id="PF05572">
    <property type="entry name" value="Peptidase_M43"/>
    <property type="match status" value="1"/>
</dbReference>
<feature type="domain" description="Peptidase M43 pregnancy-associated plasma-A" evidence="10">
    <location>
        <begin position="228"/>
        <end position="315"/>
    </location>
</feature>
<dbReference type="CDD" id="cd04275">
    <property type="entry name" value="ZnMc_pappalysin_like"/>
    <property type="match status" value="1"/>
</dbReference>
<feature type="signal peptide" evidence="9">
    <location>
        <begin position="1"/>
        <end position="18"/>
    </location>
</feature>
<evidence type="ECO:0000256" key="2">
    <source>
        <dbReference type="ARBA" id="ARBA00022670"/>
    </source>
</evidence>
<comment type="similarity">
    <text evidence="1">Belongs to the peptidase M43B family.</text>
</comment>
<dbReference type="PANTHER" id="PTHR47466:SF1">
    <property type="entry name" value="METALLOPROTEASE MEP1 (AFU_ORTHOLOGUE AFUA_1G07730)-RELATED"/>
    <property type="match status" value="1"/>
</dbReference>
<evidence type="ECO:0000256" key="5">
    <source>
        <dbReference type="ARBA" id="ARBA00022801"/>
    </source>
</evidence>
<protein>
    <recommendedName>
        <fullName evidence="10">Peptidase M43 pregnancy-associated plasma-A domain-containing protein</fullName>
    </recommendedName>
</protein>
<dbReference type="GO" id="GO:0008237">
    <property type="term" value="F:metallopeptidase activity"/>
    <property type="evidence" value="ECO:0007669"/>
    <property type="project" value="UniProtKB-KW"/>
</dbReference>
<keyword evidence="8" id="KW-1015">Disulfide bond</keyword>
<dbReference type="EMBL" id="JASNWA010000009">
    <property type="protein sequence ID" value="KAK3169795.1"/>
    <property type="molecule type" value="Genomic_DNA"/>
</dbReference>
<keyword evidence="4 9" id="KW-0732">Signal</keyword>
<dbReference type="Gene3D" id="3.40.390.10">
    <property type="entry name" value="Collagenase (Catalytic Domain)"/>
    <property type="match status" value="1"/>
</dbReference>
<evidence type="ECO:0000256" key="8">
    <source>
        <dbReference type="ARBA" id="ARBA00023157"/>
    </source>
</evidence>